<dbReference type="RefSeq" id="WP_089919962.1">
    <property type="nucleotide sequence ID" value="NZ_FOFV01000010.1"/>
</dbReference>
<feature type="transmembrane region" description="Helical" evidence="1">
    <location>
        <begin position="62"/>
        <end position="79"/>
    </location>
</feature>
<dbReference type="EMBL" id="FOFV01000010">
    <property type="protein sequence ID" value="SER58952.1"/>
    <property type="molecule type" value="Genomic_DNA"/>
</dbReference>
<keyword evidence="1" id="KW-1133">Transmembrane helix</keyword>
<feature type="transmembrane region" description="Helical" evidence="1">
    <location>
        <begin position="91"/>
        <end position="108"/>
    </location>
</feature>
<dbReference type="InterPro" id="IPR046675">
    <property type="entry name" value="DUF6545"/>
</dbReference>
<dbReference type="InterPro" id="IPR050039">
    <property type="entry name" value="MAB_1171c-like"/>
</dbReference>
<dbReference type="STRING" id="65499.SAMN04488000_110134"/>
<gene>
    <name evidence="3" type="ORF">SAMN04488000_110134</name>
</gene>
<dbReference type="Proteomes" id="UP000199503">
    <property type="component" value="Unassembled WGS sequence"/>
</dbReference>
<evidence type="ECO:0000256" key="1">
    <source>
        <dbReference type="SAM" id="Phobius"/>
    </source>
</evidence>
<accession>A0A1H9QEU1</accession>
<feature type="transmembrane region" description="Helical" evidence="1">
    <location>
        <begin position="31"/>
        <end position="50"/>
    </location>
</feature>
<evidence type="ECO:0000313" key="3">
    <source>
        <dbReference type="EMBL" id="SER58952.1"/>
    </source>
</evidence>
<feature type="transmembrane region" description="Helical" evidence="1">
    <location>
        <begin position="120"/>
        <end position="142"/>
    </location>
</feature>
<name>A0A1H9QEU1_9PSEU</name>
<dbReference type="Pfam" id="PF20182">
    <property type="entry name" value="DUF6545"/>
    <property type="match status" value="1"/>
</dbReference>
<dbReference type="NCBIfam" id="NF042915">
    <property type="entry name" value="MAB_1171c_fam"/>
    <property type="match status" value="1"/>
</dbReference>
<reference evidence="4" key="1">
    <citation type="submission" date="2016-10" db="EMBL/GenBank/DDBJ databases">
        <authorList>
            <person name="Varghese N."/>
            <person name="Submissions S."/>
        </authorList>
    </citation>
    <scope>NUCLEOTIDE SEQUENCE [LARGE SCALE GENOMIC DNA]</scope>
    <source>
        <strain evidence="4">DSM 44437</strain>
    </source>
</reference>
<dbReference type="OrthoDB" id="3685619at2"/>
<keyword evidence="1" id="KW-0472">Membrane</keyword>
<proteinExistence type="predicted"/>
<evidence type="ECO:0000259" key="2">
    <source>
        <dbReference type="Pfam" id="PF20182"/>
    </source>
</evidence>
<feature type="transmembrane region" description="Helical" evidence="1">
    <location>
        <begin position="193"/>
        <end position="220"/>
    </location>
</feature>
<feature type="transmembrane region" description="Helical" evidence="1">
    <location>
        <begin position="154"/>
        <end position="173"/>
    </location>
</feature>
<protein>
    <recommendedName>
        <fullName evidence="2">DUF6545 domain-containing protein</fullName>
    </recommendedName>
</protein>
<organism evidence="3 4">
    <name type="scientific">Lentzea albida</name>
    <dbReference type="NCBI Taxonomy" id="65499"/>
    <lineage>
        <taxon>Bacteria</taxon>
        <taxon>Bacillati</taxon>
        <taxon>Actinomycetota</taxon>
        <taxon>Actinomycetes</taxon>
        <taxon>Pseudonocardiales</taxon>
        <taxon>Pseudonocardiaceae</taxon>
        <taxon>Lentzea</taxon>
    </lineage>
</organism>
<evidence type="ECO:0000313" key="4">
    <source>
        <dbReference type="Proteomes" id="UP000199503"/>
    </source>
</evidence>
<feature type="domain" description="DUF6545" evidence="2">
    <location>
        <begin position="218"/>
        <end position="336"/>
    </location>
</feature>
<keyword evidence="1" id="KW-0812">Transmembrane</keyword>
<dbReference type="AlphaFoldDB" id="A0A1H9QEU1"/>
<sequence length="350" mass="38697">MGELLLRYSPPAVAWLMVFSWRDGQDAIRRLFLGLAVSLTVLTPAGQVAVGHLTGASTLARLLGHAGMVLVAWSAHDLLAHLNGLRRSRWSTWWTAGMFGVMCLFFALEPSLLPQARWVFEYWVAYLLTLAPAFGNVIRLGLRYSRTTSDRTLRLGLRLIVTGAAMALVYLVNRVVRIASSRFEFDYLLGWSFWMSAVLPNAAHVVVLAGAAVPAVAAWLRRYRQYSRLEPLWTALADADPRIALNPHVGWWNMRMRLYRRVIEIRDGLLDLQPCRDADVADAARSRAASPAEVEAAVVAAAIRARGAAPARVEPGAGAPDLDADTAFLCEVSDAFALLDDRRVPRGLRR</sequence>
<keyword evidence="4" id="KW-1185">Reference proteome</keyword>